<protein>
    <submittedName>
        <fullName evidence="4">Hook-length control protein FliK</fullName>
    </submittedName>
</protein>
<evidence type="ECO:0000313" key="3">
    <source>
        <dbReference type="EMBL" id="KKB83732.1"/>
    </source>
</evidence>
<proteinExistence type="predicted"/>
<dbReference type="STRING" id="1121477.SAMN02745223_01004"/>
<dbReference type="EMBL" id="LAJF01000089">
    <property type="protein sequence ID" value="KKB83732.1"/>
    <property type="molecule type" value="Genomic_DNA"/>
</dbReference>
<feature type="region of interest" description="Disordered" evidence="1">
    <location>
        <begin position="161"/>
        <end position="245"/>
    </location>
</feature>
<evidence type="ECO:0000313" key="6">
    <source>
        <dbReference type="Proteomes" id="UP000184533"/>
    </source>
</evidence>
<organism evidence="3 5">
    <name type="scientific">Devosia limi DSM 17137</name>
    <dbReference type="NCBI Taxonomy" id="1121477"/>
    <lineage>
        <taxon>Bacteria</taxon>
        <taxon>Pseudomonadati</taxon>
        <taxon>Pseudomonadota</taxon>
        <taxon>Alphaproteobacteria</taxon>
        <taxon>Hyphomicrobiales</taxon>
        <taxon>Devosiaceae</taxon>
        <taxon>Devosia</taxon>
    </lineage>
</organism>
<evidence type="ECO:0000313" key="5">
    <source>
        <dbReference type="Proteomes" id="UP000033608"/>
    </source>
</evidence>
<keyword evidence="5" id="KW-1185">Reference proteome</keyword>
<dbReference type="Gene3D" id="3.30.750.140">
    <property type="match status" value="1"/>
</dbReference>
<evidence type="ECO:0000259" key="2">
    <source>
        <dbReference type="Pfam" id="PF02120"/>
    </source>
</evidence>
<dbReference type="Pfam" id="PF02120">
    <property type="entry name" value="Flg_hook"/>
    <property type="match status" value="1"/>
</dbReference>
<reference evidence="4 6" key="2">
    <citation type="submission" date="2016-11" db="EMBL/GenBank/DDBJ databases">
        <authorList>
            <person name="Jaros S."/>
            <person name="Januszkiewicz K."/>
            <person name="Wedrychowicz H."/>
        </authorList>
    </citation>
    <scope>NUCLEOTIDE SEQUENCE [LARGE SCALE GENOMIC DNA]</scope>
    <source>
        <strain evidence="4 6">DSM 17137</strain>
    </source>
</reference>
<accession>A0A0F5LPW6</accession>
<dbReference type="InterPro" id="IPR021136">
    <property type="entry name" value="Flagellar_hook_control-like_C"/>
</dbReference>
<dbReference type="EMBL" id="FQVC01000002">
    <property type="protein sequence ID" value="SHE72257.1"/>
    <property type="molecule type" value="Genomic_DNA"/>
</dbReference>
<dbReference type="AlphaFoldDB" id="A0A0F5LPW6"/>
<evidence type="ECO:0000256" key="1">
    <source>
        <dbReference type="SAM" id="MobiDB-lite"/>
    </source>
</evidence>
<sequence>MVRHGWAMSIPSQLPLTVQAARNGLQALSLQTGQMLEARVLGPGQNGGTQVQIGRQIVTLQLPLLLEVGTTMQLQVQATTPQLQLALLQQGGKPVVNVALPPPSLPAGSLLAQAATPPPTAPAASAPVLPAAASPAPAIAGQTLAATPSAPLIPGAVAAAATGTSGVPPVPSTAGLSTAPGMPAVGTPVHHTPSQPSGAAQSAIASKAPAIASMPQASPAAMQPAGSSAPAPTAPVTTPLPQPTTPQAALTQMVQASVQRQDSITSLTTALTAIAGKVVLPEPVIRAAQQVQALRLPITGPNLTGATLQKAVLGSGIFQEAALTRLAPGTLPAADMKTALLTLRNTLTKWLGPTAPVTPVSGIAPPVRGSIPRGRGIETPPLDPAQAPEEVGKSLLERTESALSRIRLHQNASLPDPTGRGAADWSTDLPVMIGTHQTLMQLQIHRDAKNGDEAEGERGWQLRFALDIPALGAVGAQVSLRGTSSGVMLWAAEPETVAAIEAALPELTRSLTNIGLRPGTVFCRHGEPPAPAKAPAAGHFVDART</sequence>
<dbReference type="InterPro" id="IPR038610">
    <property type="entry name" value="FliK-like_C_sf"/>
</dbReference>
<dbReference type="PATRIC" id="fig|1121477.3.peg.3897"/>
<evidence type="ECO:0000313" key="4">
    <source>
        <dbReference type="EMBL" id="SHE72257.1"/>
    </source>
</evidence>
<name>A0A0F5LPW6_9HYPH</name>
<dbReference type="Proteomes" id="UP000033608">
    <property type="component" value="Unassembled WGS sequence"/>
</dbReference>
<dbReference type="Proteomes" id="UP000184533">
    <property type="component" value="Unassembled WGS sequence"/>
</dbReference>
<gene>
    <name evidence="4" type="ORF">SAMN02745223_01004</name>
    <name evidence="3" type="ORF">VW29_13685</name>
</gene>
<feature type="domain" description="Flagellar hook-length control protein-like C-terminal" evidence="2">
    <location>
        <begin position="452"/>
        <end position="530"/>
    </location>
</feature>
<feature type="compositionally biased region" description="Low complexity" evidence="1">
    <location>
        <begin position="197"/>
        <end position="237"/>
    </location>
</feature>
<reference evidence="3 5" key="1">
    <citation type="submission" date="2015-03" db="EMBL/GenBank/DDBJ databases">
        <authorList>
            <person name="Hassan Y.I."/>
            <person name="Lepp D."/>
            <person name="Zhou T."/>
        </authorList>
    </citation>
    <scope>NUCLEOTIDE SEQUENCE [LARGE SCALE GENOMIC DNA]</scope>
    <source>
        <strain evidence="3 5">DSM 17137</strain>
    </source>
</reference>